<dbReference type="AlphaFoldDB" id="A0A1K0G1Y3"/>
<dbReference type="Proteomes" id="UP000179920">
    <property type="component" value="Chromosome IV"/>
</dbReference>
<name>A0A1K0G1Y3_9BASI</name>
<evidence type="ECO:0000313" key="2">
    <source>
        <dbReference type="Proteomes" id="UP000179920"/>
    </source>
</evidence>
<proteinExistence type="predicted"/>
<organism evidence="1 2">
    <name type="scientific">Ustilago bromivora</name>
    <dbReference type="NCBI Taxonomy" id="307758"/>
    <lineage>
        <taxon>Eukaryota</taxon>
        <taxon>Fungi</taxon>
        <taxon>Dikarya</taxon>
        <taxon>Basidiomycota</taxon>
        <taxon>Ustilaginomycotina</taxon>
        <taxon>Ustilaginomycetes</taxon>
        <taxon>Ustilaginales</taxon>
        <taxon>Ustilaginaceae</taxon>
        <taxon>Ustilago</taxon>
    </lineage>
</organism>
<reference evidence="2" key="1">
    <citation type="submission" date="2016-04" db="EMBL/GenBank/DDBJ databases">
        <authorList>
            <person name="Guldener U."/>
            <person name="Guldener U."/>
        </authorList>
    </citation>
    <scope>NUCLEOTIDE SEQUENCE [LARGE SCALE GENOMIC DNA]</scope>
    <source>
        <strain evidence="2">UB2112</strain>
    </source>
</reference>
<accession>A0A1K0G1Y3</accession>
<gene>
    <name evidence="1" type="ORF">UBRO_02783</name>
</gene>
<evidence type="ECO:0000313" key="1">
    <source>
        <dbReference type="EMBL" id="SAM81212.1"/>
    </source>
</evidence>
<dbReference type="EMBL" id="LT558120">
    <property type="protein sequence ID" value="SAM81212.1"/>
    <property type="molecule type" value="Genomic_DNA"/>
</dbReference>
<sequence length="63" mass="6733">MTLLAYSFTQKEVCEYRHDPALFPPTTSHPPQHLAAAVLLSTNDLSESQTLCNSGNVASGSAN</sequence>
<protein>
    <submittedName>
        <fullName evidence="1">Uncharacterized protein</fullName>
    </submittedName>
</protein>